<dbReference type="Gene3D" id="1.25.40.10">
    <property type="entry name" value="Tetratricopeptide repeat domain"/>
    <property type="match status" value="2"/>
</dbReference>
<evidence type="ECO:0000256" key="1">
    <source>
        <dbReference type="PROSITE-ProRule" id="PRU00339"/>
    </source>
</evidence>
<dbReference type="PANTHER" id="PTHR44809:SF1">
    <property type="entry name" value="PROTEIN O-MANNOSYL-TRANSFERASE TMTC1"/>
    <property type="match status" value="1"/>
</dbReference>
<reference evidence="3 4" key="1">
    <citation type="submission" date="2020-08" db="EMBL/GenBank/DDBJ databases">
        <title>Sequencing the genomes of 1000 actinobacteria strains.</title>
        <authorList>
            <person name="Klenk H.-P."/>
        </authorList>
    </citation>
    <scope>NUCLEOTIDE SEQUENCE [LARGE SCALE GENOMIC DNA]</scope>
    <source>
        <strain evidence="3 4">DSM 105498</strain>
    </source>
</reference>
<dbReference type="SUPFAM" id="SSF48452">
    <property type="entry name" value="TPR-like"/>
    <property type="match status" value="1"/>
</dbReference>
<dbReference type="EMBL" id="JACHWR010000001">
    <property type="protein sequence ID" value="MBB3041912.1"/>
    <property type="molecule type" value="Genomic_DNA"/>
</dbReference>
<keyword evidence="4" id="KW-1185">Reference proteome</keyword>
<feature type="repeat" description="TPR" evidence="1">
    <location>
        <begin position="145"/>
        <end position="178"/>
    </location>
</feature>
<gene>
    <name evidence="3" type="ORF">FHU40_001713</name>
</gene>
<dbReference type="PANTHER" id="PTHR44809">
    <property type="match status" value="1"/>
</dbReference>
<sequence length="187" mass="19212">MSWSPRIAAASVTLALLAALAGCGGDDESTSDADARTATADSASATLVQKGLAELAAGDTKAAKVTFENVVDIDPGNVYGHYNLGVIAQEAGDEKAAMKEYDAALATDGDFASALYNKAILTESADLAAAVELYQKTVEVEPTMAAAFMRLGFALVELGRTDAGEEALGKGIALDPSMKDVQAPTYD</sequence>
<keyword evidence="1" id="KW-0802">TPR repeat</keyword>
<dbReference type="AlphaFoldDB" id="A0A7W4Z0H2"/>
<proteinExistence type="predicted"/>
<protein>
    <submittedName>
        <fullName evidence="3">Tfp pilus assembly protein PilF</fullName>
    </submittedName>
</protein>
<evidence type="ECO:0000313" key="4">
    <source>
        <dbReference type="Proteomes" id="UP000589626"/>
    </source>
</evidence>
<dbReference type="Pfam" id="PF14559">
    <property type="entry name" value="TPR_19"/>
    <property type="match status" value="2"/>
</dbReference>
<dbReference type="PROSITE" id="PS51257">
    <property type="entry name" value="PROKAR_LIPOPROTEIN"/>
    <property type="match status" value="1"/>
</dbReference>
<keyword evidence="2" id="KW-0732">Signal</keyword>
<dbReference type="PROSITE" id="PS50005">
    <property type="entry name" value="TPR"/>
    <property type="match status" value="1"/>
</dbReference>
<dbReference type="InterPro" id="IPR011990">
    <property type="entry name" value="TPR-like_helical_dom_sf"/>
</dbReference>
<dbReference type="Proteomes" id="UP000589626">
    <property type="component" value="Unassembled WGS sequence"/>
</dbReference>
<evidence type="ECO:0000313" key="3">
    <source>
        <dbReference type="EMBL" id="MBB3041912.1"/>
    </source>
</evidence>
<dbReference type="RefSeq" id="WP_183591763.1">
    <property type="nucleotide sequence ID" value="NZ_JACHWR010000001.1"/>
</dbReference>
<dbReference type="SMART" id="SM00028">
    <property type="entry name" value="TPR"/>
    <property type="match status" value="4"/>
</dbReference>
<comment type="caution">
    <text evidence="3">The sequence shown here is derived from an EMBL/GenBank/DDBJ whole genome shotgun (WGS) entry which is preliminary data.</text>
</comment>
<evidence type="ECO:0000256" key="2">
    <source>
        <dbReference type="SAM" id="SignalP"/>
    </source>
</evidence>
<feature type="chain" id="PRO_5039630405" evidence="2">
    <location>
        <begin position="22"/>
        <end position="187"/>
    </location>
</feature>
<feature type="signal peptide" evidence="2">
    <location>
        <begin position="1"/>
        <end position="21"/>
    </location>
</feature>
<dbReference type="InterPro" id="IPR052943">
    <property type="entry name" value="TMTC_O-mannosyl-trnsfr"/>
</dbReference>
<organism evidence="3 4">
    <name type="scientific">Nocardioides soli</name>
    <dbReference type="NCBI Taxonomy" id="1036020"/>
    <lineage>
        <taxon>Bacteria</taxon>
        <taxon>Bacillati</taxon>
        <taxon>Actinomycetota</taxon>
        <taxon>Actinomycetes</taxon>
        <taxon>Propionibacteriales</taxon>
        <taxon>Nocardioidaceae</taxon>
        <taxon>Nocardioides</taxon>
    </lineage>
</organism>
<name>A0A7W4Z0H2_9ACTN</name>
<dbReference type="InterPro" id="IPR019734">
    <property type="entry name" value="TPR_rpt"/>
</dbReference>
<accession>A0A7W4Z0H2</accession>